<dbReference type="SUPFAM" id="SSF63829">
    <property type="entry name" value="Calcium-dependent phosphotriesterase"/>
    <property type="match status" value="1"/>
</dbReference>
<dbReference type="PANTHER" id="PTHR43143">
    <property type="entry name" value="METALLOPHOSPHOESTERASE, CALCINEURIN SUPERFAMILY"/>
    <property type="match status" value="1"/>
</dbReference>
<evidence type="ECO:0000313" key="2">
    <source>
        <dbReference type="EMBL" id="MEK8128244.1"/>
    </source>
</evidence>
<dbReference type="InterPro" id="IPR029052">
    <property type="entry name" value="Metallo-depent_PP-like"/>
</dbReference>
<name>A0ABU9DH95_9BACL</name>
<feature type="domain" description="Calcineurin-like phosphoesterase" evidence="1">
    <location>
        <begin position="1"/>
        <end position="210"/>
    </location>
</feature>
<reference evidence="2 3" key="1">
    <citation type="submission" date="2024-04" db="EMBL/GenBank/DDBJ databases">
        <title>draft genome sequnece of Paenibacillus filicis.</title>
        <authorList>
            <person name="Kim D.-U."/>
        </authorList>
    </citation>
    <scope>NUCLEOTIDE SEQUENCE [LARGE SCALE GENOMIC DNA]</scope>
    <source>
        <strain evidence="2 3">KACC14197</strain>
    </source>
</reference>
<keyword evidence="3" id="KW-1185">Reference proteome</keyword>
<dbReference type="Gene3D" id="3.60.21.10">
    <property type="match status" value="1"/>
</dbReference>
<comment type="caution">
    <text evidence="2">The sequence shown here is derived from an EMBL/GenBank/DDBJ whole genome shotgun (WGS) entry which is preliminary data.</text>
</comment>
<dbReference type="PANTHER" id="PTHR43143:SF4">
    <property type="entry name" value="CALCINEURIN-LIKE PHOSPHOESTERASE DOMAIN-CONTAINING PROTEIN"/>
    <property type="match status" value="1"/>
</dbReference>
<evidence type="ECO:0000259" key="1">
    <source>
        <dbReference type="Pfam" id="PF00149"/>
    </source>
</evidence>
<evidence type="ECO:0000313" key="3">
    <source>
        <dbReference type="Proteomes" id="UP001469365"/>
    </source>
</evidence>
<sequence>MRIVILGDFHLKPEDYGLTQAAMEDIAASRPDLIIPLGDFGSQGKIGRIEGLEEAERFLRYPAVPLRPILGNHDLECESGNGEQPKGTIETRFLDMFGLDKPYGVLEYEQVRFFFASTEPQSPDSCYDVQEVFATDEQFDWLKSKLQERPGVPVIFFTHAPPVGSGLRTVPRVHVRSTNAYLDENHDPYRWYELFKHTPEIVMWFSAHYHLSHIHPDSHTYRFGTHFFITGVHGAGFTRDGMRQSRILDIGEQGIRVRTLDHIKREVTEEGSWSHDGPPPALIGKTEVALSRKYALSVGEAPAMARGLVPLSADRCLVSTEDGFTWEAEPRVEAVFGTVHIGPALAGLAVTGERIWMAWGNHVGCSSARDPWRFVRDANGPWPTVSSGLTEEVSAIAVHPEDGVWAAVGAALWKIRAADESGKLSAEQVADLPEPSLALIADGRSLWSLSGTGILYVYSEQERAFAAGRTGILTWDAWRGYAAGLTRENGQLKLISLDGQREFKLLLPDLASGTDAAGLQVVCLGGHQALVLADGQVFFIVAKEHSVTRLEIAEGQAVSISRSYPARGEEVCGSFYVGLNAANRDSRPKLELWEKE</sequence>
<dbReference type="RefSeq" id="WP_341415313.1">
    <property type="nucleotide sequence ID" value="NZ_JBBPCC010000005.1"/>
</dbReference>
<dbReference type="Proteomes" id="UP001469365">
    <property type="component" value="Unassembled WGS sequence"/>
</dbReference>
<dbReference type="EMBL" id="JBBPCC010000005">
    <property type="protein sequence ID" value="MEK8128244.1"/>
    <property type="molecule type" value="Genomic_DNA"/>
</dbReference>
<accession>A0ABU9DH95</accession>
<organism evidence="2 3">
    <name type="scientific">Paenibacillus filicis</name>
    <dbReference type="NCBI Taxonomy" id="669464"/>
    <lineage>
        <taxon>Bacteria</taxon>
        <taxon>Bacillati</taxon>
        <taxon>Bacillota</taxon>
        <taxon>Bacilli</taxon>
        <taxon>Bacillales</taxon>
        <taxon>Paenibacillaceae</taxon>
        <taxon>Paenibacillus</taxon>
    </lineage>
</organism>
<dbReference type="SUPFAM" id="SSF56300">
    <property type="entry name" value="Metallo-dependent phosphatases"/>
    <property type="match status" value="1"/>
</dbReference>
<gene>
    <name evidence="2" type="ORF">WMW72_10050</name>
</gene>
<protein>
    <submittedName>
        <fullName evidence="2">Metallophosphoesterase</fullName>
    </submittedName>
</protein>
<proteinExistence type="predicted"/>
<dbReference type="InterPro" id="IPR051918">
    <property type="entry name" value="STPP_CPPED1"/>
</dbReference>
<dbReference type="Pfam" id="PF00149">
    <property type="entry name" value="Metallophos"/>
    <property type="match status" value="1"/>
</dbReference>
<dbReference type="InterPro" id="IPR004843">
    <property type="entry name" value="Calcineurin-like_PHP"/>
</dbReference>